<feature type="transmembrane region" description="Helical" evidence="1">
    <location>
        <begin position="21"/>
        <end position="43"/>
    </location>
</feature>
<comment type="caution">
    <text evidence="2">The sequence shown here is derived from an EMBL/GenBank/DDBJ whole genome shotgun (WGS) entry which is preliminary data.</text>
</comment>
<name>A0A2T6BF01_9RHOB</name>
<proteinExistence type="predicted"/>
<sequence>MYNAFLATVIRLRHSDEGATLVEYGIALGLAIALGGGALAVLATDVGNTYTAASGALPTAPSPASP</sequence>
<keyword evidence="1" id="KW-1133">Transmembrane helix</keyword>
<reference evidence="2 3" key="1">
    <citation type="submission" date="2018-04" db="EMBL/GenBank/DDBJ databases">
        <title>Genomic Encyclopedia of Archaeal and Bacterial Type Strains, Phase II (KMG-II): from individual species to whole genera.</title>
        <authorList>
            <person name="Goeker M."/>
        </authorList>
    </citation>
    <scope>NUCLEOTIDE SEQUENCE [LARGE SCALE GENOMIC DNA]</scope>
    <source>
        <strain evidence="2 3">DSM 100977</strain>
    </source>
</reference>
<dbReference type="Proteomes" id="UP000243978">
    <property type="component" value="Unassembled WGS sequence"/>
</dbReference>
<dbReference type="EMBL" id="QBKS01000002">
    <property type="protein sequence ID" value="PTX54652.1"/>
    <property type="molecule type" value="Genomic_DNA"/>
</dbReference>
<dbReference type="AlphaFoldDB" id="A0A2T6BF01"/>
<evidence type="ECO:0008006" key="4">
    <source>
        <dbReference type="Google" id="ProtNLM"/>
    </source>
</evidence>
<organism evidence="2 3">
    <name type="scientific">Litoreibacter ponti</name>
    <dbReference type="NCBI Taxonomy" id="1510457"/>
    <lineage>
        <taxon>Bacteria</taxon>
        <taxon>Pseudomonadati</taxon>
        <taxon>Pseudomonadota</taxon>
        <taxon>Alphaproteobacteria</taxon>
        <taxon>Rhodobacterales</taxon>
        <taxon>Roseobacteraceae</taxon>
        <taxon>Litoreibacter</taxon>
    </lineage>
</organism>
<gene>
    <name evidence="2" type="ORF">C8N43_3469</name>
</gene>
<keyword evidence="3" id="KW-1185">Reference proteome</keyword>
<accession>A0A2T6BF01</accession>
<evidence type="ECO:0000313" key="3">
    <source>
        <dbReference type="Proteomes" id="UP000243978"/>
    </source>
</evidence>
<keyword evidence="1" id="KW-0812">Transmembrane</keyword>
<evidence type="ECO:0000313" key="2">
    <source>
        <dbReference type="EMBL" id="PTX54652.1"/>
    </source>
</evidence>
<protein>
    <recommendedName>
        <fullName evidence="4">Pilus assembly protein Flp/PilA</fullName>
    </recommendedName>
</protein>
<evidence type="ECO:0000256" key="1">
    <source>
        <dbReference type="SAM" id="Phobius"/>
    </source>
</evidence>
<keyword evidence="1" id="KW-0472">Membrane</keyword>